<keyword evidence="2" id="KW-1133">Transmembrane helix</keyword>
<accession>A0A6C0U019</accession>
<comment type="similarity">
    <text evidence="1">Belongs to the sodium:galactoside symporter (TC 2.A.2) family.</text>
</comment>
<dbReference type="InterPro" id="IPR039672">
    <property type="entry name" value="MFS_2"/>
</dbReference>
<dbReference type="Proteomes" id="UP000477680">
    <property type="component" value="Chromosome"/>
</dbReference>
<feature type="transmembrane region" description="Helical" evidence="2">
    <location>
        <begin position="108"/>
        <end position="126"/>
    </location>
</feature>
<proteinExistence type="inferred from homology"/>
<dbReference type="GO" id="GO:0005886">
    <property type="term" value="C:plasma membrane"/>
    <property type="evidence" value="ECO:0007669"/>
    <property type="project" value="TreeGrafter"/>
</dbReference>
<feature type="transmembrane region" description="Helical" evidence="2">
    <location>
        <begin position="378"/>
        <end position="396"/>
    </location>
</feature>
<name>A0A6C0U019_9GAMM</name>
<sequence length="446" mass="48976">MSEKEDTPIKYWQISAYAGPAMITSLAWMPLGYVIVKFYAKYTSLDIATIGTIILFARLFDAVSDPAIAWLSDSMPTKWGRRKPWIVLSAPITATGFALIFMPPSDIHWTYFLAANITLYVGWTFFEITHIAWGLEVVHRPEQRARLGVTLKVFAYIGSLLFFAFPFIFNPDPQSSEFTQPVMKALGLTIAISFPLLALFSVNVVPQEARAHSSPYSFIETIREIIGSRTFRFYAAAFICWACADAIIVALFLVYVDVYLDLSMYEGAILLAAYCSRLVAAPFAYRLLKNFSHKTLWCYATCANALLMPMVAIFPTGPGAMGIIMTYAAIIGVVDCLIGILVITLLGQVIDDDSARTHHDKAASYKAATNLIEKTGRALGTSSSLIIVGSSGLTVGGESSDLSIVTLIAVLAVVPPLLNLMSSFLMSKFPTQSEHVREAFAIELSK</sequence>
<keyword evidence="4" id="KW-1185">Reference proteome</keyword>
<feature type="transmembrane region" description="Helical" evidence="2">
    <location>
        <begin position="262"/>
        <end position="284"/>
    </location>
</feature>
<dbReference type="AlphaFoldDB" id="A0A6C0U019"/>
<dbReference type="InterPro" id="IPR036259">
    <property type="entry name" value="MFS_trans_sf"/>
</dbReference>
<dbReference type="PANTHER" id="PTHR11328:SF28">
    <property type="entry name" value="MAJOR FACILITATOR SUPERFAMILY DOMAIN-CONTAINING PROTEIN 12"/>
    <property type="match status" value="1"/>
</dbReference>
<feature type="transmembrane region" description="Helical" evidence="2">
    <location>
        <begin position="181"/>
        <end position="205"/>
    </location>
</feature>
<dbReference type="EMBL" id="CP048711">
    <property type="protein sequence ID" value="QIB65440.1"/>
    <property type="molecule type" value="Genomic_DNA"/>
</dbReference>
<feature type="transmembrane region" description="Helical" evidence="2">
    <location>
        <begin position="320"/>
        <end position="346"/>
    </location>
</feature>
<keyword evidence="2" id="KW-0472">Membrane</keyword>
<keyword evidence="2" id="KW-0812">Transmembrane</keyword>
<dbReference type="GO" id="GO:0015293">
    <property type="term" value="F:symporter activity"/>
    <property type="evidence" value="ECO:0007669"/>
    <property type="project" value="InterPro"/>
</dbReference>
<feature type="transmembrane region" description="Helical" evidence="2">
    <location>
        <begin position="402"/>
        <end position="421"/>
    </location>
</feature>
<feature type="transmembrane region" description="Helical" evidence="2">
    <location>
        <begin position="233"/>
        <end position="256"/>
    </location>
</feature>
<dbReference type="Pfam" id="PF13347">
    <property type="entry name" value="MFS_2"/>
    <property type="match status" value="1"/>
</dbReference>
<evidence type="ECO:0008006" key="5">
    <source>
        <dbReference type="Google" id="ProtNLM"/>
    </source>
</evidence>
<dbReference type="SUPFAM" id="SSF103473">
    <property type="entry name" value="MFS general substrate transporter"/>
    <property type="match status" value="1"/>
</dbReference>
<evidence type="ECO:0000313" key="4">
    <source>
        <dbReference type="Proteomes" id="UP000477680"/>
    </source>
</evidence>
<reference evidence="3 4" key="1">
    <citation type="submission" date="2020-02" db="EMBL/GenBank/DDBJ databases">
        <title>Genome sequencing for Kineobactrum sp. M2.</title>
        <authorList>
            <person name="Park S.-J."/>
        </authorList>
    </citation>
    <scope>NUCLEOTIDE SEQUENCE [LARGE SCALE GENOMIC DNA]</scope>
    <source>
        <strain evidence="3 4">M2</strain>
    </source>
</reference>
<feature type="transmembrane region" description="Helical" evidence="2">
    <location>
        <begin position="42"/>
        <end position="63"/>
    </location>
</feature>
<evidence type="ECO:0000313" key="3">
    <source>
        <dbReference type="EMBL" id="QIB65440.1"/>
    </source>
</evidence>
<feature type="transmembrane region" description="Helical" evidence="2">
    <location>
        <begin position="147"/>
        <end position="169"/>
    </location>
</feature>
<feature type="transmembrane region" description="Helical" evidence="2">
    <location>
        <begin position="296"/>
        <end position="314"/>
    </location>
</feature>
<evidence type="ECO:0000256" key="2">
    <source>
        <dbReference type="SAM" id="Phobius"/>
    </source>
</evidence>
<dbReference type="PANTHER" id="PTHR11328">
    <property type="entry name" value="MAJOR FACILITATOR SUPERFAMILY DOMAIN-CONTAINING PROTEIN"/>
    <property type="match status" value="1"/>
</dbReference>
<dbReference type="KEGG" id="kim:G3T16_08535"/>
<dbReference type="Gene3D" id="1.20.1250.20">
    <property type="entry name" value="MFS general substrate transporter like domains"/>
    <property type="match status" value="1"/>
</dbReference>
<dbReference type="GO" id="GO:0008643">
    <property type="term" value="P:carbohydrate transport"/>
    <property type="evidence" value="ECO:0007669"/>
    <property type="project" value="InterPro"/>
</dbReference>
<protein>
    <recommendedName>
        <fullName evidence="5">MFS transporter</fullName>
    </recommendedName>
</protein>
<gene>
    <name evidence="3" type="ORF">G3T16_08535</name>
</gene>
<evidence type="ECO:0000256" key="1">
    <source>
        <dbReference type="ARBA" id="ARBA00009617"/>
    </source>
</evidence>
<dbReference type="RefSeq" id="WP_163494679.1">
    <property type="nucleotide sequence ID" value="NZ_CP048711.1"/>
</dbReference>
<feature type="transmembrane region" description="Helical" evidence="2">
    <location>
        <begin position="84"/>
        <end position="102"/>
    </location>
</feature>
<feature type="transmembrane region" description="Helical" evidence="2">
    <location>
        <begin position="12"/>
        <end position="36"/>
    </location>
</feature>
<organism evidence="3 4">
    <name type="scientific">Kineobactrum salinum</name>
    <dbReference type="NCBI Taxonomy" id="2708301"/>
    <lineage>
        <taxon>Bacteria</taxon>
        <taxon>Pseudomonadati</taxon>
        <taxon>Pseudomonadota</taxon>
        <taxon>Gammaproteobacteria</taxon>
        <taxon>Cellvibrionales</taxon>
        <taxon>Halieaceae</taxon>
        <taxon>Kineobactrum</taxon>
    </lineage>
</organism>